<evidence type="ECO:0000256" key="3">
    <source>
        <dbReference type="ARBA" id="ARBA00022741"/>
    </source>
</evidence>
<evidence type="ECO:0000256" key="1">
    <source>
        <dbReference type="ARBA" id="ARBA00004202"/>
    </source>
</evidence>
<evidence type="ECO:0000256" key="4">
    <source>
        <dbReference type="ARBA" id="ARBA00022840"/>
    </source>
</evidence>
<comment type="caution">
    <text evidence="7">The sequence shown here is derived from an EMBL/GenBank/DDBJ whole genome shotgun (WGS) entry which is preliminary data.</text>
</comment>
<dbReference type="Pfam" id="PF00005">
    <property type="entry name" value="ABC_tran"/>
    <property type="match status" value="1"/>
</dbReference>
<dbReference type="AlphaFoldDB" id="A0A6N7W7Y6"/>
<gene>
    <name evidence="7" type="ORF">FYJ24_06295</name>
</gene>
<reference evidence="7 8" key="1">
    <citation type="submission" date="2019-08" db="EMBL/GenBank/DDBJ databases">
        <title>In-depth cultivation of the pig gut microbiome towards novel bacterial diversity and tailored functional studies.</title>
        <authorList>
            <person name="Wylensek D."/>
            <person name="Hitch T.C.A."/>
            <person name="Clavel T."/>
        </authorList>
    </citation>
    <scope>NUCLEOTIDE SEQUENCE [LARGE SCALE GENOMIC DNA]</scope>
    <source>
        <strain evidence="7 8">WB03_NA08</strain>
    </source>
</reference>
<evidence type="ECO:0000259" key="6">
    <source>
        <dbReference type="PROSITE" id="PS50893"/>
    </source>
</evidence>
<dbReference type="InterPro" id="IPR027417">
    <property type="entry name" value="P-loop_NTPase"/>
</dbReference>
<comment type="subcellular location">
    <subcellularLocation>
        <location evidence="1">Cell membrane</location>
        <topology evidence="1">Peripheral membrane protein</topology>
    </subcellularLocation>
</comment>
<dbReference type="EMBL" id="VULO01000007">
    <property type="protein sequence ID" value="MSS84376.1"/>
    <property type="molecule type" value="Genomic_DNA"/>
</dbReference>
<keyword evidence="3" id="KW-0547">Nucleotide-binding</keyword>
<dbReference type="Proteomes" id="UP000470875">
    <property type="component" value="Unassembled WGS sequence"/>
</dbReference>
<dbReference type="PROSITE" id="PS50893">
    <property type="entry name" value="ABC_TRANSPORTER_2"/>
    <property type="match status" value="1"/>
</dbReference>
<dbReference type="InterPro" id="IPR003593">
    <property type="entry name" value="AAA+_ATPase"/>
</dbReference>
<keyword evidence="8" id="KW-1185">Reference proteome</keyword>
<dbReference type="SUPFAM" id="SSF52540">
    <property type="entry name" value="P-loop containing nucleoside triphosphate hydrolases"/>
    <property type="match status" value="1"/>
</dbReference>
<evidence type="ECO:0000256" key="5">
    <source>
        <dbReference type="ARBA" id="ARBA00023251"/>
    </source>
</evidence>
<dbReference type="GO" id="GO:0005886">
    <property type="term" value="C:plasma membrane"/>
    <property type="evidence" value="ECO:0007669"/>
    <property type="project" value="UniProtKB-SubCell"/>
</dbReference>
<dbReference type="RefSeq" id="WP_154544696.1">
    <property type="nucleotide sequence ID" value="NZ_VULO01000007.1"/>
</dbReference>
<accession>A0A6N7W7Y6</accession>
<dbReference type="PANTHER" id="PTHR42711">
    <property type="entry name" value="ABC TRANSPORTER ATP-BINDING PROTEIN"/>
    <property type="match status" value="1"/>
</dbReference>
<keyword evidence="2" id="KW-0813">Transport</keyword>
<organism evidence="7 8">
    <name type="scientific">Scrofimicrobium canadense</name>
    <dbReference type="NCBI Taxonomy" id="2652290"/>
    <lineage>
        <taxon>Bacteria</taxon>
        <taxon>Bacillati</taxon>
        <taxon>Actinomycetota</taxon>
        <taxon>Actinomycetes</taxon>
        <taxon>Actinomycetales</taxon>
        <taxon>Actinomycetaceae</taxon>
        <taxon>Scrofimicrobium</taxon>
    </lineage>
</organism>
<feature type="domain" description="ABC transporter" evidence="6">
    <location>
        <begin position="6"/>
        <end position="239"/>
    </location>
</feature>
<dbReference type="PANTHER" id="PTHR42711:SF19">
    <property type="entry name" value="DOXORUBICIN RESISTANCE ATP-BINDING PROTEIN DRRA"/>
    <property type="match status" value="1"/>
</dbReference>
<dbReference type="InterPro" id="IPR050763">
    <property type="entry name" value="ABC_transporter_ATP-binding"/>
</dbReference>
<dbReference type="InterPro" id="IPR003439">
    <property type="entry name" value="ABC_transporter-like_ATP-bd"/>
</dbReference>
<evidence type="ECO:0000256" key="2">
    <source>
        <dbReference type="ARBA" id="ARBA00022448"/>
    </source>
</evidence>
<dbReference type="GO" id="GO:0016887">
    <property type="term" value="F:ATP hydrolysis activity"/>
    <property type="evidence" value="ECO:0007669"/>
    <property type="project" value="InterPro"/>
</dbReference>
<evidence type="ECO:0000313" key="7">
    <source>
        <dbReference type="EMBL" id="MSS84376.1"/>
    </source>
</evidence>
<keyword evidence="4 7" id="KW-0067">ATP-binding</keyword>
<dbReference type="SMART" id="SM00382">
    <property type="entry name" value="AAA"/>
    <property type="match status" value="1"/>
</dbReference>
<dbReference type="GO" id="GO:0005524">
    <property type="term" value="F:ATP binding"/>
    <property type="evidence" value="ECO:0007669"/>
    <property type="project" value="UniProtKB-KW"/>
</dbReference>
<dbReference type="GO" id="GO:0046677">
    <property type="term" value="P:response to antibiotic"/>
    <property type="evidence" value="ECO:0007669"/>
    <property type="project" value="UniProtKB-KW"/>
</dbReference>
<proteinExistence type="predicted"/>
<keyword evidence="5" id="KW-0046">Antibiotic resistance</keyword>
<dbReference type="Gene3D" id="3.40.50.300">
    <property type="entry name" value="P-loop containing nucleotide triphosphate hydrolases"/>
    <property type="match status" value="1"/>
</dbReference>
<sequence length="304" mass="32620">MFDTVLEVSGLNKTYRGKRGTHATDDVSFGVGAGEILGVLGHNGAGKTTLVNQIVGILKPDSGTITVAGVDAVSHPAAARRLVSVQAQSNVPITGLTPRKAIELVGRIRGLSKNHAAERAGRLLNALDLDEWSNKPAQKISGGVARLTAFAMAAVAPGKLVILDEPTNDVDPVRRRLLWQQIRVLKESGTAVLLVTHNVMEAEHIVDNLIILDEGRVIAEGTPASLAAPTRNRLTLKLDNCTSKIPDSIHVVSQDARETTGYIDIDEVAFITEWASTHCERFSLTPTSLEDIYIALVDRKEAHA</sequence>
<name>A0A6N7W7Y6_9ACTO</name>
<evidence type="ECO:0000313" key="8">
    <source>
        <dbReference type="Proteomes" id="UP000470875"/>
    </source>
</evidence>
<protein>
    <submittedName>
        <fullName evidence="7">ABC transporter ATP-binding protein</fullName>
    </submittedName>
</protein>